<dbReference type="PANTHER" id="PTHR43245">
    <property type="entry name" value="BIFUNCTIONAL POLYMYXIN RESISTANCE PROTEIN ARNA"/>
    <property type="match status" value="1"/>
</dbReference>
<evidence type="ECO:0000313" key="3">
    <source>
        <dbReference type="Proteomes" id="UP001589532"/>
    </source>
</evidence>
<organism evidence="2 3">
    <name type="scientific">Nonomuraea helvata</name>
    <dbReference type="NCBI Taxonomy" id="37484"/>
    <lineage>
        <taxon>Bacteria</taxon>
        <taxon>Bacillati</taxon>
        <taxon>Actinomycetota</taxon>
        <taxon>Actinomycetes</taxon>
        <taxon>Streptosporangiales</taxon>
        <taxon>Streptosporangiaceae</taxon>
        <taxon>Nonomuraea</taxon>
    </lineage>
</organism>
<evidence type="ECO:0000313" key="2">
    <source>
        <dbReference type="EMBL" id="MFB9627919.1"/>
    </source>
</evidence>
<dbReference type="Proteomes" id="UP001589532">
    <property type="component" value="Unassembled WGS sequence"/>
</dbReference>
<dbReference type="InterPro" id="IPR050177">
    <property type="entry name" value="Lipid_A_modif_metabolic_enz"/>
</dbReference>
<comment type="caution">
    <text evidence="2">The sequence shown here is derived from an EMBL/GenBank/DDBJ whole genome shotgun (WGS) entry which is preliminary data.</text>
</comment>
<dbReference type="InterPro" id="IPR036291">
    <property type="entry name" value="NAD(P)-bd_dom_sf"/>
</dbReference>
<dbReference type="Gene3D" id="3.40.50.720">
    <property type="entry name" value="NAD(P)-binding Rossmann-like Domain"/>
    <property type="match status" value="1"/>
</dbReference>
<dbReference type="PANTHER" id="PTHR43245:SF13">
    <property type="entry name" value="UDP-D-APIOSE_UDP-D-XYLOSE SYNTHASE 2"/>
    <property type="match status" value="1"/>
</dbReference>
<dbReference type="InterPro" id="IPR001509">
    <property type="entry name" value="Epimerase_deHydtase"/>
</dbReference>
<evidence type="ECO:0000259" key="1">
    <source>
        <dbReference type="Pfam" id="PF01370"/>
    </source>
</evidence>
<accession>A0ABV5S8G2</accession>
<feature type="domain" description="NAD-dependent epimerase/dehydratase" evidence="1">
    <location>
        <begin position="20"/>
        <end position="251"/>
    </location>
</feature>
<sequence>MGDGRRDRRRLGVTAHRRLVVVLGATGLIGSQVTDLLADRDIRLRLVASHEPPRLTGRAEAETLAADLTAPGQVAAAVAGADAVLHLVARHDGTRAWRVAEGDDAGERINVGVLSDVLAATGPARPVVVFAGSTSQSGAAGRIDGTEPDRPASLYDRQKLAAETALMRATSAGLAHGVSVRLPTVYGCRPDGAERGVVSAMARRALTGEPLQMWGDGRMRRDLLHARDAAGALVAALDHAGTLAGRHWVVGTGRPVAVATLFGLVARTVAEHTGRHPVPLRSVPPPAHATSGDLMDVEIDASRFTAVTGWSPLVELSEGLRETVANALRPSLAPRCTSTR</sequence>
<dbReference type="SUPFAM" id="SSF51735">
    <property type="entry name" value="NAD(P)-binding Rossmann-fold domains"/>
    <property type="match status" value="1"/>
</dbReference>
<gene>
    <name evidence="2" type="ORF">ACFFSA_32965</name>
</gene>
<dbReference type="RefSeq" id="WP_344986955.1">
    <property type="nucleotide sequence ID" value="NZ_BAAAXV010000001.1"/>
</dbReference>
<name>A0ABV5S8G2_9ACTN</name>
<keyword evidence="3" id="KW-1185">Reference proteome</keyword>
<reference evidence="2 3" key="1">
    <citation type="submission" date="2024-09" db="EMBL/GenBank/DDBJ databases">
        <authorList>
            <person name="Sun Q."/>
            <person name="Mori K."/>
        </authorList>
    </citation>
    <scope>NUCLEOTIDE SEQUENCE [LARGE SCALE GENOMIC DNA]</scope>
    <source>
        <strain evidence="2 3">JCM 3143</strain>
    </source>
</reference>
<proteinExistence type="predicted"/>
<protein>
    <submittedName>
        <fullName evidence="2">NAD-dependent epimerase/dehydratase family protein</fullName>
    </submittedName>
</protein>
<dbReference type="EMBL" id="JBHMBW010000037">
    <property type="protein sequence ID" value="MFB9627919.1"/>
    <property type="molecule type" value="Genomic_DNA"/>
</dbReference>
<dbReference type="Pfam" id="PF01370">
    <property type="entry name" value="Epimerase"/>
    <property type="match status" value="1"/>
</dbReference>